<evidence type="ECO:0000256" key="1">
    <source>
        <dbReference type="SAM" id="SignalP"/>
    </source>
</evidence>
<sequence>MKKIVKLHFFLLFVMLPFLNAEQQKDEINNKKSLPLEESSNKNEYNFFSVERGITYSTGLGLGTGFFINSKINHLIFRPYYMFAINNFDFLAVVMILIHEDYDISKKFKYSSSYIGTGVNWHIANLASKTKYFSLTFGIGGRFYLSTNFIGDFKFYKKLPYIIEPYIFFEFSTKKSIPYLSLYSRIDFLFLDTFNISFDFGIRYNFEDTEVKS</sequence>
<reference evidence="2 3" key="1">
    <citation type="journal article" date="2018" name="Infect. Genet. Evol.">
        <title>Genome-wide analysis of Borrelia turcica and 'Candidatus Borrelia tachyglossi' shows relapsing fever-like genomes with unique genomic links to Lyme disease Borrelia.</title>
        <authorList>
            <person name="Gofton A.W."/>
            <person name="Margos G."/>
            <person name="Fingerle V."/>
            <person name="Hepner S."/>
            <person name="Loh S.M."/>
            <person name="Ryan U."/>
            <person name="Irwin P."/>
            <person name="Oskam C.L."/>
        </authorList>
    </citation>
    <scope>NUCLEOTIDE SEQUENCE [LARGE SCALE GENOMIC DNA]</scope>
    <source>
        <strain evidence="2 3">IST7</strain>
    </source>
</reference>
<protein>
    <recommendedName>
        <fullName evidence="4">Outer membrane protein beta-barrel domain-containing protein</fullName>
    </recommendedName>
</protein>
<name>A0A386PLR1_9SPIR</name>
<keyword evidence="3" id="KW-1185">Reference proteome</keyword>
<dbReference type="KEGG" id="btur:DB313_02090"/>
<feature type="signal peptide" evidence="1">
    <location>
        <begin position="1"/>
        <end position="21"/>
    </location>
</feature>
<gene>
    <name evidence="2" type="ORF">DB313_02090</name>
</gene>
<dbReference type="AlphaFoldDB" id="A0A386PLR1"/>
<keyword evidence="1" id="KW-0732">Signal</keyword>
<evidence type="ECO:0000313" key="2">
    <source>
        <dbReference type="EMBL" id="AYE36278.1"/>
    </source>
</evidence>
<feature type="chain" id="PRO_5017198068" description="Outer membrane protein beta-barrel domain-containing protein" evidence="1">
    <location>
        <begin position="22"/>
        <end position="213"/>
    </location>
</feature>
<dbReference type="OrthoDB" id="350548at2"/>
<dbReference type="RefSeq" id="WP_120104201.1">
    <property type="nucleotide sequence ID" value="NZ_CP028884.1"/>
</dbReference>
<dbReference type="Proteomes" id="UP000275571">
    <property type="component" value="Chromosome"/>
</dbReference>
<evidence type="ECO:0000313" key="3">
    <source>
        <dbReference type="Proteomes" id="UP000275571"/>
    </source>
</evidence>
<evidence type="ECO:0008006" key="4">
    <source>
        <dbReference type="Google" id="ProtNLM"/>
    </source>
</evidence>
<dbReference type="EMBL" id="CP028884">
    <property type="protein sequence ID" value="AYE36278.1"/>
    <property type="molecule type" value="Genomic_DNA"/>
</dbReference>
<organism evidence="2 3">
    <name type="scientific">Borrelia turcica IST7</name>
    <dbReference type="NCBI Taxonomy" id="1104446"/>
    <lineage>
        <taxon>Bacteria</taxon>
        <taxon>Pseudomonadati</taxon>
        <taxon>Spirochaetota</taxon>
        <taxon>Spirochaetia</taxon>
        <taxon>Spirochaetales</taxon>
        <taxon>Borreliaceae</taxon>
        <taxon>Borrelia</taxon>
    </lineage>
</organism>
<proteinExistence type="predicted"/>
<accession>A0A386PLR1</accession>